<dbReference type="RefSeq" id="XP_024665741.1">
    <property type="nucleotide sequence ID" value="XM_024809973.1"/>
</dbReference>
<feature type="region of interest" description="Disordered" evidence="1">
    <location>
        <begin position="588"/>
        <end position="607"/>
    </location>
</feature>
<dbReference type="STRING" id="45607.A0A2T0FLD4"/>
<reference evidence="2 3" key="1">
    <citation type="submission" date="2017-04" db="EMBL/GenBank/DDBJ databases">
        <title>Genome sequencing of [Candida] sorbophila.</title>
        <authorList>
            <person name="Ahn J.O."/>
        </authorList>
    </citation>
    <scope>NUCLEOTIDE SEQUENCE [LARGE SCALE GENOMIC DNA]</scope>
    <source>
        <strain evidence="2 3">DS02</strain>
    </source>
</reference>
<sequence>MADSSVVDSAAKSTPADEFAYAGRLGYPLKIHPRVGSNGLENPMDFFADLLGSRIPSRTGRKNSDMPSSDQYSDMEKSIPQFDLGWDATPARVVLPSSDARSSNLPRPKISTPTRELTAISSNDAFDLIDGGDLPPPSPIGFDDDPGSSTIRDSVQVSRVRPYTSSKPDPVPSFQIFASSDSGVGGVATRNEKTTHPASSPSNSGGTSLGIYRSAKRKVAIPPVNQNILDEGDYHDYQDNYMDAQDDVVSAQDDYMISQDHIDEPDQYEFPQQSRPKVYEDGTSDSESDIHITSRVIPRSSDDENAESELDVSDYNSDASVMDMVVGYENTTLDYNDFDPTMITEDSDIYEEWDTGDMEGETTLVVPRTEPPNYNSAGLRRSRRHKIEPVRYWLGEKPVYKLSRGTFLPTLKEVIKVEDPEPSVPKARPRKKKRNDDLADSSVVVAQVFDAEKMGFEFREVAKKLDWENMQPTRGNPKVKVQVLFPKFDNLPISIEGLCFERGAKIPEQNTGPYAYVVSVLTGHFQFQLHQKTIELRRGASLGVQRGNDFGVDNVGPGQGTLFMIKIHADMFERGILNEESFSNLPEQMSRSMNAQESRDSHVAADI</sequence>
<dbReference type="Proteomes" id="UP000238350">
    <property type="component" value="Unassembled WGS sequence"/>
</dbReference>
<accession>A0A2T0FLD4</accession>
<evidence type="ECO:0000313" key="3">
    <source>
        <dbReference type="Proteomes" id="UP000238350"/>
    </source>
</evidence>
<keyword evidence="3" id="KW-1185">Reference proteome</keyword>
<feature type="compositionally biased region" description="Polar residues" evidence="1">
    <location>
        <begin position="147"/>
        <end position="167"/>
    </location>
</feature>
<gene>
    <name evidence="2" type="ORF">B9G98_03416</name>
</gene>
<proteinExistence type="predicted"/>
<dbReference type="GeneID" id="36517164"/>
<organism evidence="2 3">
    <name type="scientific">Wickerhamiella sorbophila</name>
    <dbReference type="NCBI Taxonomy" id="45607"/>
    <lineage>
        <taxon>Eukaryota</taxon>
        <taxon>Fungi</taxon>
        <taxon>Dikarya</taxon>
        <taxon>Ascomycota</taxon>
        <taxon>Saccharomycotina</taxon>
        <taxon>Dipodascomycetes</taxon>
        <taxon>Dipodascales</taxon>
        <taxon>Trichomonascaceae</taxon>
        <taxon>Wickerhamiella</taxon>
    </lineage>
</organism>
<feature type="region of interest" description="Disordered" evidence="1">
    <location>
        <begin position="262"/>
        <end position="289"/>
    </location>
</feature>
<evidence type="ECO:0000313" key="2">
    <source>
        <dbReference type="EMBL" id="PRT55796.1"/>
    </source>
</evidence>
<evidence type="ECO:0000256" key="1">
    <source>
        <dbReference type="SAM" id="MobiDB-lite"/>
    </source>
</evidence>
<protein>
    <submittedName>
        <fullName evidence="2">Centromere protein 3</fullName>
    </submittedName>
</protein>
<dbReference type="EMBL" id="NDIQ01000022">
    <property type="protein sequence ID" value="PRT55796.1"/>
    <property type="molecule type" value="Genomic_DNA"/>
</dbReference>
<comment type="caution">
    <text evidence="2">The sequence shown here is derived from an EMBL/GenBank/DDBJ whole genome shotgun (WGS) entry which is preliminary data.</text>
</comment>
<feature type="region of interest" description="Disordered" evidence="1">
    <location>
        <begin position="97"/>
        <end position="209"/>
    </location>
</feature>
<dbReference type="OrthoDB" id="1939643at2759"/>
<dbReference type="InterPro" id="IPR011051">
    <property type="entry name" value="RmlC_Cupin_sf"/>
</dbReference>
<feature type="compositionally biased region" description="Basic and acidic residues" evidence="1">
    <location>
        <begin position="597"/>
        <end position="607"/>
    </location>
</feature>
<feature type="compositionally biased region" description="Polar residues" evidence="1">
    <location>
        <begin position="196"/>
        <end position="206"/>
    </location>
</feature>
<feature type="compositionally biased region" description="Polar residues" evidence="1">
    <location>
        <begin position="99"/>
        <end position="124"/>
    </location>
</feature>
<dbReference type="SUPFAM" id="SSF51182">
    <property type="entry name" value="RmlC-like cupins"/>
    <property type="match status" value="1"/>
</dbReference>
<name>A0A2T0FLD4_9ASCO</name>
<dbReference type="AlphaFoldDB" id="A0A2T0FLD4"/>